<dbReference type="Gene3D" id="1.10.510.10">
    <property type="entry name" value="Transferase(Phosphotransferase) domain 1"/>
    <property type="match status" value="1"/>
</dbReference>
<dbReference type="InterPro" id="IPR019734">
    <property type="entry name" value="TPR_rpt"/>
</dbReference>
<reference evidence="6" key="1">
    <citation type="submission" date="2022-07" db="EMBL/GenBank/DDBJ databases">
        <title>Genome sequencing of Photobacterium atrarenae GJH2-4.</title>
        <authorList>
            <person name="Park S.-J."/>
        </authorList>
    </citation>
    <scope>NUCLEOTIDE SEQUENCE</scope>
    <source>
        <strain evidence="6">GJH2-4</strain>
    </source>
</reference>
<dbReference type="InterPro" id="IPR029787">
    <property type="entry name" value="Nucleotide_cyclase"/>
</dbReference>
<accession>A0ABY5GNL8</accession>
<dbReference type="Gene3D" id="3.30.70.1230">
    <property type="entry name" value="Nucleotide cyclase"/>
    <property type="match status" value="1"/>
</dbReference>
<dbReference type="InterPro" id="IPR011990">
    <property type="entry name" value="TPR-like_helical_dom_sf"/>
</dbReference>
<feature type="domain" description="Protein kinase" evidence="5">
    <location>
        <begin position="23"/>
        <end position="295"/>
    </location>
</feature>
<dbReference type="SUPFAM" id="SSF55073">
    <property type="entry name" value="Nucleotide cyclase"/>
    <property type="match status" value="1"/>
</dbReference>
<dbReference type="SMART" id="SM00028">
    <property type="entry name" value="TPR"/>
    <property type="match status" value="4"/>
</dbReference>
<dbReference type="Proteomes" id="UP001057998">
    <property type="component" value="Chromosome 2"/>
</dbReference>
<dbReference type="SUPFAM" id="SSF48452">
    <property type="entry name" value="TPR-like"/>
    <property type="match status" value="2"/>
</dbReference>
<dbReference type="InterPro" id="IPR017441">
    <property type="entry name" value="Protein_kinase_ATP_BS"/>
</dbReference>
<keyword evidence="2 4" id="KW-0547">Nucleotide-binding</keyword>
<evidence type="ECO:0000256" key="1">
    <source>
        <dbReference type="ARBA" id="ARBA00004167"/>
    </source>
</evidence>
<dbReference type="Pfam" id="PF00069">
    <property type="entry name" value="Pkinase"/>
    <property type="match status" value="1"/>
</dbReference>
<dbReference type="GO" id="GO:0016301">
    <property type="term" value="F:kinase activity"/>
    <property type="evidence" value="ECO:0007669"/>
    <property type="project" value="UniProtKB-KW"/>
</dbReference>
<evidence type="ECO:0000256" key="3">
    <source>
        <dbReference type="ARBA" id="ARBA00022840"/>
    </source>
</evidence>
<organism evidence="6 7">
    <name type="scientific">Photobacterium atrarenae</name>
    <dbReference type="NCBI Taxonomy" id="865757"/>
    <lineage>
        <taxon>Bacteria</taxon>
        <taxon>Pseudomonadati</taxon>
        <taxon>Pseudomonadota</taxon>
        <taxon>Gammaproteobacteria</taxon>
        <taxon>Vibrionales</taxon>
        <taxon>Vibrionaceae</taxon>
        <taxon>Photobacterium</taxon>
    </lineage>
</organism>
<dbReference type="PROSITE" id="PS50011">
    <property type="entry name" value="PROTEIN_KINASE_DOM"/>
    <property type="match status" value="1"/>
</dbReference>
<evidence type="ECO:0000313" key="6">
    <source>
        <dbReference type="EMBL" id="UTV30675.1"/>
    </source>
</evidence>
<evidence type="ECO:0000256" key="2">
    <source>
        <dbReference type="ARBA" id="ARBA00022741"/>
    </source>
</evidence>
<dbReference type="SMART" id="SM00220">
    <property type="entry name" value="S_TKc"/>
    <property type="match status" value="1"/>
</dbReference>
<dbReference type="Pfam" id="PF13191">
    <property type="entry name" value="AAA_16"/>
    <property type="match status" value="1"/>
</dbReference>
<dbReference type="PROSITE" id="PS00107">
    <property type="entry name" value="PROTEIN_KINASE_ATP"/>
    <property type="match status" value="1"/>
</dbReference>
<keyword evidence="3 4" id="KW-0067">ATP-binding</keyword>
<dbReference type="InterPro" id="IPR045269">
    <property type="entry name" value="Atg1-like"/>
</dbReference>
<dbReference type="InterPro" id="IPR008271">
    <property type="entry name" value="Ser/Thr_kinase_AS"/>
</dbReference>
<dbReference type="Gene3D" id="3.30.200.20">
    <property type="entry name" value="Phosphorylase Kinase, domain 1"/>
    <property type="match status" value="1"/>
</dbReference>
<keyword evidence="7" id="KW-1185">Reference proteome</keyword>
<evidence type="ECO:0000313" key="7">
    <source>
        <dbReference type="Proteomes" id="UP001057998"/>
    </source>
</evidence>
<dbReference type="Gene3D" id="3.40.50.300">
    <property type="entry name" value="P-loop containing nucleotide triphosphate hydrolases"/>
    <property type="match status" value="1"/>
</dbReference>
<dbReference type="InterPro" id="IPR041664">
    <property type="entry name" value="AAA_16"/>
</dbReference>
<dbReference type="InterPro" id="IPR000719">
    <property type="entry name" value="Prot_kinase_dom"/>
</dbReference>
<comment type="subcellular location">
    <subcellularLocation>
        <location evidence="1">Membrane</location>
        <topology evidence="1">Single-pass membrane protein</topology>
    </subcellularLocation>
</comment>
<keyword evidence="6" id="KW-0418">Kinase</keyword>
<dbReference type="SUPFAM" id="SSF52540">
    <property type="entry name" value="P-loop containing nucleoside triphosphate hydrolases"/>
    <property type="match status" value="1"/>
</dbReference>
<name>A0ABY5GNL8_9GAMM</name>
<keyword evidence="6" id="KW-0808">Transferase</keyword>
<dbReference type="SUPFAM" id="SSF56112">
    <property type="entry name" value="Protein kinase-like (PK-like)"/>
    <property type="match status" value="1"/>
</dbReference>
<dbReference type="InterPro" id="IPR027417">
    <property type="entry name" value="P-loop_NTPase"/>
</dbReference>
<dbReference type="PROSITE" id="PS00108">
    <property type="entry name" value="PROTEIN_KINASE_ST"/>
    <property type="match status" value="1"/>
</dbReference>
<evidence type="ECO:0000259" key="5">
    <source>
        <dbReference type="PROSITE" id="PS50011"/>
    </source>
</evidence>
<dbReference type="Gene3D" id="1.25.40.10">
    <property type="entry name" value="Tetratricopeptide repeat domain"/>
    <property type="match status" value="1"/>
</dbReference>
<protein>
    <submittedName>
        <fullName evidence="6">Protein kinase</fullName>
    </submittedName>
</protein>
<proteinExistence type="predicted"/>
<dbReference type="CDD" id="cd14014">
    <property type="entry name" value="STKc_PknB_like"/>
    <property type="match status" value="1"/>
</dbReference>
<sequence length="1346" mass="153256">MQLAPKRMLYSNEIKNEMSAMGYELSHKIGEGGFGSVYKAEYKKTGQSVAIKFLHLDPKLDEKKRQREIARFERESQFVSKFNHPNIVRLLDKGSITTHSVYSVFEYVEGISLSEYLKSYGALDIEHAHTLMLQVLDALVHAHQYGIIHRDIKPSNIILSQTGAKSHVKLLDFGISTQTFSQRTDDYQTLTLNQETLGTPTYCTPEQLRGELVTFSSDLYMWGLVFLECLTGEPAVSGAGIAEIYYQQLSDVPIPIPQALLSHPLGELLRRVLQKRVSDRVVTAQDVFRQLDKMVVSNLVGAIQPKSGQDKVQHDDQTIALRQDDSDYLPVFKTVSTQKKQITALALRIVARGVDPNSSQADVVETVFNATRNQCVDIARRYGAFHVGNLSDLTLLYFGYPVASDNDARFAARTALEIISLANKQQSHLQHHYGCRFRFHLAIHSDLYWVRNNQVPDGFANHIVSDLSRLARDRSILCSGDSEILLKPFYQLEKSPLVSSENEGCFELKSERVLEAFGFLRGVRNQQHLIGRAHELKQLRAFIDDSTKNVIHIYGEAGIGKTRFIQEFRQLELKRAQLIFQCLPEYQSNALYPVLTLIKHVLLKSAVAPARQLSELMSKGSFIGPANEIKTILLAWLNIECSEKEALSSLDPAIQKSLLFEGLLYLLSQTCPQEVVYIFEDIHWADSITLEFIGFLNAQNITCGSKVITTSRQSLPDILKNNLFSSIVLQQLPLSETSEFIVALFDGVSVSHDVMNVLLSRTDGIPLFIEELVFMLKRHQITHVDQGQVRFVDQERINTIPLTLRESIQNKVDGLNYAKDTLQLAATIGREFDYHLLIEASPLSDLQIQHDLEEMIESQIIIQQRKVDGDSYLFKHALVWEISYDSIHWKTREELHELVAETLMSITPQPDRFASHQIAQHFQNAGQAFKASWWYESAASKASAIYAVDDAIQLYQDALTLCGEYEADPERNELYQRILEGYTANLIRNGQHINAREPLAKLIAMLHQTRDYQMLAETQLALGKTFEVVHHHEQALEYYSAAQQSLSLCEHASIPTPSPWWKTWLELKSAELYVHYWLSNPENMQHILSEVEPVALEIADHRQLAKYYDNVLHLYLRDKRYILGETELDVAKKALYASEQCGDQLIHANALFVLGFCYCHIQESQSAQEYLMAALALAETYQDRVLQTRCCTYLTVAYRLIGNVKRTREFASRSLQLAEETTMDDYVAAALANLSWSSYSENNFQQSIDELDQCLEKWGGLISRYPFPFLWLSHLHAIALCQVDEMFAHKYLHQVPNLAKNLLDESQAKLTPEIDKCLIRLSETEEDCQKIGISDLIDIARTQRFI</sequence>
<dbReference type="RefSeq" id="WP_255392040.1">
    <property type="nucleotide sequence ID" value="NZ_CP101509.1"/>
</dbReference>
<feature type="binding site" evidence="4">
    <location>
        <position position="52"/>
    </location>
    <ligand>
        <name>ATP</name>
        <dbReference type="ChEBI" id="CHEBI:30616"/>
    </ligand>
</feature>
<gene>
    <name evidence="6" type="ORF">NNL38_19115</name>
</gene>
<dbReference type="EMBL" id="CP101509">
    <property type="protein sequence ID" value="UTV30675.1"/>
    <property type="molecule type" value="Genomic_DNA"/>
</dbReference>
<dbReference type="PANTHER" id="PTHR24348">
    <property type="entry name" value="SERINE/THREONINE-PROTEIN KINASE UNC-51-RELATED"/>
    <property type="match status" value="1"/>
</dbReference>
<evidence type="ECO:0000256" key="4">
    <source>
        <dbReference type="PROSITE-ProRule" id="PRU10141"/>
    </source>
</evidence>
<dbReference type="InterPro" id="IPR011009">
    <property type="entry name" value="Kinase-like_dom_sf"/>
</dbReference>